<gene>
    <name evidence="1" type="ORF">GNZ13_30720</name>
</gene>
<proteinExistence type="predicted"/>
<comment type="caution">
    <text evidence="1">The sequence shown here is derived from an EMBL/GenBank/DDBJ whole genome shotgun (WGS) entry which is preliminary data.</text>
</comment>
<evidence type="ECO:0000313" key="1">
    <source>
        <dbReference type="EMBL" id="NPT58814.1"/>
    </source>
</evidence>
<organism evidence="1 2">
    <name type="scientific">Paraburkholderia elongata</name>
    <dbReference type="NCBI Taxonomy" id="2675747"/>
    <lineage>
        <taxon>Bacteria</taxon>
        <taxon>Pseudomonadati</taxon>
        <taxon>Pseudomonadota</taxon>
        <taxon>Betaproteobacteria</taxon>
        <taxon>Burkholderiales</taxon>
        <taxon>Burkholderiaceae</taxon>
        <taxon>Paraburkholderia</taxon>
    </lineage>
</organism>
<dbReference type="EMBL" id="WOEZ01000183">
    <property type="protein sequence ID" value="NPT58814.1"/>
    <property type="molecule type" value="Genomic_DNA"/>
</dbReference>
<accession>A0A972SL40</accession>
<name>A0A972SL40_9BURK</name>
<evidence type="ECO:0000313" key="2">
    <source>
        <dbReference type="Proteomes" id="UP000655523"/>
    </source>
</evidence>
<reference evidence="1 2" key="1">
    <citation type="submission" date="2019-11" db="EMBL/GenBank/DDBJ databases">
        <title>Metabolism of dissolved organic matter in forest soils.</title>
        <authorList>
            <person name="Cyle K.T."/>
            <person name="Wilhelm R.C."/>
            <person name="Martinez C.E."/>
        </authorList>
    </citation>
    <scope>NUCLEOTIDE SEQUENCE [LARGE SCALE GENOMIC DNA]</scope>
    <source>
        <strain evidence="1 2">5N</strain>
    </source>
</reference>
<dbReference type="Proteomes" id="UP000655523">
    <property type="component" value="Unassembled WGS sequence"/>
</dbReference>
<dbReference type="AlphaFoldDB" id="A0A972SL40"/>
<sequence length="59" mass="6505">MLRVVGAFHFGAVGHVAEQTRDAIAKQTCGGDLAESNKKLNIRHGNDLVRFAIQWIESQ</sequence>
<protein>
    <submittedName>
        <fullName evidence="1">Uncharacterized protein</fullName>
    </submittedName>
</protein>
<keyword evidence="2" id="KW-1185">Reference proteome</keyword>